<protein>
    <submittedName>
        <fullName evidence="2">Uncharacterized protein</fullName>
    </submittedName>
</protein>
<sequence length="288" mass="33103">MKNKTSSKINNIRYDDINDYEFENLLEEDLLDIENFLDSYVVKKVDEEKVDLTIETLRNYMPKNSSENLVVNKNIYLLNKIRTNMELMKIQFMLFNKIYIIASLILTLGGLIGAIKYNLNPYVSSYTIAPIPILLGLIEILRGKEEGVWELELSYKYSFREIIFAKLTIIGITSISISLFMSFILANTYSEVNLLKLINTSLIPICFISIISLVTASIYRSMNSIALSTGIWILCSNMVDSNTFKNIANVSNLKLFTMVVILGILTIVSLRLFYKKSINFIDYKKFDF</sequence>
<feature type="transmembrane region" description="Helical" evidence="1">
    <location>
        <begin position="197"/>
        <end position="218"/>
    </location>
</feature>
<dbReference type="AlphaFoldDB" id="A0A0C7G9L9"/>
<reference evidence="2 3" key="1">
    <citation type="submission" date="2015-01" db="EMBL/GenBank/DDBJ databases">
        <authorList>
            <person name="Aslett A.Martin."/>
            <person name="De Silva Nishadi"/>
        </authorList>
    </citation>
    <scope>NUCLEOTIDE SEQUENCE [LARGE SCALE GENOMIC DNA]</scope>
    <source>
        <strain evidence="2 3">R28058</strain>
    </source>
</reference>
<feature type="transmembrane region" description="Helical" evidence="1">
    <location>
        <begin position="255"/>
        <end position="274"/>
    </location>
</feature>
<proteinExistence type="predicted"/>
<organism evidence="2 3">
    <name type="scientific">Paraclostridium sordellii</name>
    <name type="common">Clostridium sordellii</name>
    <dbReference type="NCBI Taxonomy" id="1505"/>
    <lineage>
        <taxon>Bacteria</taxon>
        <taxon>Bacillati</taxon>
        <taxon>Bacillota</taxon>
        <taxon>Clostridia</taxon>
        <taxon>Peptostreptococcales</taxon>
        <taxon>Peptostreptococcaceae</taxon>
        <taxon>Paraclostridium</taxon>
    </lineage>
</organism>
<evidence type="ECO:0000313" key="2">
    <source>
        <dbReference type="EMBL" id="CEQ03657.1"/>
    </source>
</evidence>
<feature type="transmembrane region" description="Helical" evidence="1">
    <location>
        <begin position="98"/>
        <end position="117"/>
    </location>
</feature>
<keyword evidence="1" id="KW-0472">Membrane</keyword>
<keyword evidence="1" id="KW-0812">Transmembrane</keyword>
<feature type="transmembrane region" description="Helical" evidence="1">
    <location>
        <begin position="162"/>
        <end position="185"/>
    </location>
</feature>
<keyword evidence="1" id="KW-1133">Transmembrane helix</keyword>
<gene>
    <name evidence="2" type="ORF">R28058_13901</name>
</gene>
<dbReference type="EMBL" id="CEKZ01000003">
    <property type="protein sequence ID" value="CEQ03657.1"/>
    <property type="molecule type" value="Genomic_DNA"/>
</dbReference>
<dbReference type="OrthoDB" id="1758337at2"/>
<evidence type="ECO:0000313" key="3">
    <source>
        <dbReference type="Proteomes" id="UP000049127"/>
    </source>
</evidence>
<dbReference type="RefSeq" id="WP_055341915.1">
    <property type="nucleotide sequence ID" value="NZ_CDNI01000003.1"/>
</dbReference>
<name>A0A0C7G9L9_PARSO</name>
<dbReference type="Proteomes" id="UP000049127">
    <property type="component" value="Unassembled WGS sequence"/>
</dbReference>
<evidence type="ECO:0000256" key="1">
    <source>
        <dbReference type="SAM" id="Phobius"/>
    </source>
</evidence>
<accession>A0A0C7G9L9</accession>